<dbReference type="Proteomes" id="UP000828390">
    <property type="component" value="Unassembled WGS sequence"/>
</dbReference>
<evidence type="ECO:0000256" key="7">
    <source>
        <dbReference type="RuleBase" id="RU000489"/>
    </source>
</evidence>
<evidence type="ECO:0000256" key="8">
    <source>
        <dbReference type="SAM" id="SignalP"/>
    </source>
</evidence>
<gene>
    <name evidence="11" type="ORF">DPMN_170692</name>
</gene>
<keyword evidence="12" id="KW-1185">Reference proteome</keyword>
<keyword evidence="2" id="KW-0147">Chitin-binding</keyword>
<reference evidence="11" key="2">
    <citation type="submission" date="2020-11" db="EMBL/GenBank/DDBJ databases">
        <authorList>
            <person name="McCartney M.A."/>
            <person name="Auch B."/>
            <person name="Kono T."/>
            <person name="Mallez S."/>
            <person name="Becker A."/>
            <person name="Gohl D.M."/>
            <person name="Silverstein K.A.T."/>
            <person name="Koren S."/>
            <person name="Bechman K.B."/>
            <person name="Herman A."/>
            <person name="Abrahante J.E."/>
            <person name="Garbe J."/>
        </authorList>
    </citation>
    <scope>NUCLEOTIDE SEQUENCE</scope>
    <source>
        <strain evidence="11">Duluth1</strain>
        <tissue evidence="11">Whole animal</tissue>
    </source>
</reference>
<dbReference type="GO" id="GO:0005576">
    <property type="term" value="C:extracellular region"/>
    <property type="evidence" value="ECO:0007669"/>
    <property type="project" value="InterPro"/>
</dbReference>
<dbReference type="PROSITE" id="PS51910">
    <property type="entry name" value="GH18_2"/>
    <property type="match status" value="1"/>
</dbReference>
<evidence type="ECO:0000256" key="3">
    <source>
        <dbReference type="ARBA" id="ARBA00022729"/>
    </source>
</evidence>
<dbReference type="InterPro" id="IPR029070">
    <property type="entry name" value="Chitinase_insertion_sf"/>
</dbReference>
<protein>
    <recommendedName>
        <fullName evidence="13">Chitinase</fullName>
    </recommendedName>
</protein>
<evidence type="ECO:0000313" key="12">
    <source>
        <dbReference type="Proteomes" id="UP000828390"/>
    </source>
</evidence>
<feature type="signal peptide" evidence="8">
    <location>
        <begin position="1"/>
        <end position="21"/>
    </location>
</feature>
<evidence type="ECO:0008006" key="13">
    <source>
        <dbReference type="Google" id="ProtNLM"/>
    </source>
</evidence>
<evidence type="ECO:0000256" key="1">
    <source>
        <dbReference type="ARBA" id="ARBA00009121"/>
    </source>
</evidence>
<dbReference type="GO" id="GO:0005975">
    <property type="term" value="P:carbohydrate metabolic process"/>
    <property type="evidence" value="ECO:0007669"/>
    <property type="project" value="InterPro"/>
</dbReference>
<dbReference type="PROSITE" id="PS01095">
    <property type="entry name" value="GH18_1"/>
    <property type="match status" value="1"/>
</dbReference>
<keyword evidence="6 7" id="KW-0326">Glycosidase</keyword>
<organism evidence="11 12">
    <name type="scientific">Dreissena polymorpha</name>
    <name type="common">Zebra mussel</name>
    <name type="synonym">Mytilus polymorpha</name>
    <dbReference type="NCBI Taxonomy" id="45954"/>
    <lineage>
        <taxon>Eukaryota</taxon>
        <taxon>Metazoa</taxon>
        <taxon>Spiralia</taxon>
        <taxon>Lophotrochozoa</taxon>
        <taxon>Mollusca</taxon>
        <taxon>Bivalvia</taxon>
        <taxon>Autobranchia</taxon>
        <taxon>Heteroconchia</taxon>
        <taxon>Euheterodonta</taxon>
        <taxon>Imparidentia</taxon>
        <taxon>Neoheterodontei</taxon>
        <taxon>Myida</taxon>
        <taxon>Dreissenoidea</taxon>
        <taxon>Dreissenidae</taxon>
        <taxon>Dreissena</taxon>
    </lineage>
</organism>
<proteinExistence type="inferred from homology"/>
<dbReference type="SMART" id="SM00636">
    <property type="entry name" value="Glyco_18"/>
    <property type="match status" value="1"/>
</dbReference>
<dbReference type="Pfam" id="PF00704">
    <property type="entry name" value="Glyco_hydro_18"/>
    <property type="match status" value="1"/>
</dbReference>
<dbReference type="Gene3D" id="2.170.140.10">
    <property type="entry name" value="Chitin binding domain"/>
    <property type="match status" value="1"/>
</dbReference>
<dbReference type="EMBL" id="JAIWYP010000009">
    <property type="protein sequence ID" value="KAH3769424.1"/>
    <property type="molecule type" value="Genomic_DNA"/>
</dbReference>
<dbReference type="PANTHER" id="PTHR11177:SF317">
    <property type="entry name" value="CHITINASE 12-RELATED"/>
    <property type="match status" value="1"/>
</dbReference>
<feature type="domain" description="Chitin-binding type-2" evidence="9">
    <location>
        <begin position="433"/>
        <end position="489"/>
    </location>
</feature>
<dbReference type="InterPro" id="IPR001223">
    <property type="entry name" value="Glyco_hydro18_cat"/>
</dbReference>
<evidence type="ECO:0000259" key="10">
    <source>
        <dbReference type="PROSITE" id="PS51910"/>
    </source>
</evidence>
<dbReference type="SUPFAM" id="SSF51445">
    <property type="entry name" value="(Trans)glycosidases"/>
    <property type="match status" value="1"/>
</dbReference>
<reference evidence="11" key="1">
    <citation type="journal article" date="2019" name="bioRxiv">
        <title>The Genome of the Zebra Mussel, Dreissena polymorpha: A Resource for Invasive Species Research.</title>
        <authorList>
            <person name="McCartney M.A."/>
            <person name="Auch B."/>
            <person name="Kono T."/>
            <person name="Mallez S."/>
            <person name="Zhang Y."/>
            <person name="Obille A."/>
            <person name="Becker A."/>
            <person name="Abrahante J.E."/>
            <person name="Garbe J."/>
            <person name="Badalamenti J.P."/>
            <person name="Herman A."/>
            <person name="Mangelson H."/>
            <person name="Liachko I."/>
            <person name="Sullivan S."/>
            <person name="Sone E.D."/>
            <person name="Koren S."/>
            <person name="Silverstein K.A.T."/>
            <person name="Beckman K.B."/>
            <person name="Gohl D.M."/>
        </authorList>
    </citation>
    <scope>NUCLEOTIDE SEQUENCE</scope>
    <source>
        <strain evidence="11">Duluth1</strain>
        <tissue evidence="11">Whole animal</tissue>
    </source>
</reference>
<dbReference type="FunFam" id="3.10.50.10:FF:000001">
    <property type="entry name" value="Chitinase 3-like 1"/>
    <property type="match status" value="1"/>
</dbReference>
<evidence type="ECO:0000259" key="9">
    <source>
        <dbReference type="PROSITE" id="PS50940"/>
    </source>
</evidence>
<keyword evidence="3 8" id="KW-0732">Signal</keyword>
<keyword evidence="4 7" id="KW-0378">Hydrolase</keyword>
<evidence type="ECO:0000256" key="5">
    <source>
        <dbReference type="ARBA" id="ARBA00023157"/>
    </source>
</evidence>
<comment type="similarity">
    <text evidence="1">Belongs to the glycosyl hydrolase 18 family. Chitinase class II subfamily.</text>
</comment>
<sequence length="489" mass="54660">MKALKCVTFLVFGILINIAKARNVQNVENTDYKRVCYYTNWSQYRPGVGRYTPDNIDPRLCTHLMYAFAKVVNNELLTVEWNDDQMFEKFNALKKINPGLKTLIAVGGWNAGSAEFTRMVSSASNRRMFIQSTLTFLRRYGFNGLDLDWEYPGSRGGQASDKENYLRLAQEMKSAFAADGYLLTAAVPAGKSYIDAGFDITALASHLDFINLMAYDLHGSFERVTGANSPLYARSGETGEQTYLNMQWAAQYWTSLGMPKHKIVIGMATYGRSFKLSDRRQTGVGAPASGDAQTGPFTREAGFLSYYEICTMQESGAGSSHWEPEQHVPYYVNGDLWVGFDNQRSIADKVQWLMREGYAGAMIWALDLDDFNGVCQSSASKYPLLNTIFTLLTSGQLPTTSARHQTTSPSPKTTIRTTEATTQQTTTAHSGQDFSCAGKADGFYADPKNCHKFFRCVSQQPFRFSCPGTLVYNPAIQSCDWPHNYPCRN</sequence>
<dbReference type="InterPro" id="IPR017853">
    <property type="entry name" value="GH"/>
</dbReference>
<dbReference type="SUPFAM" id="SSF54556">
    <property type="entry name" value="Chitinase insertion domain"/>
    <property type="match status" value="1"/>
</dbReference>
<dbReference type="AlphaFoldDB" id="A0A9D4DZV5"/>
<dbReference type="Pfam" id="PF01607">
    <property type="entry name" value="CBM_14"/>
    <property type="match status" value="1"/>
</dbReference>
<evidence type="ECO:0000256" key="6">
    <source>
        <dbReference type="ARBA" id="ARBA00023295"/>
    </source>
</evidence>
<evidence type="ECO:0000313" key="11">
    <source>
        <dbReference type="EMBL" id="KAH3769424.1"/>
    </source>
</evidence>
<dbReference type="InterPro" id="IPR001579">
    <property type="entry name" value="Glyco_hydro_18_chit_AS"/>
</dbReference>
<feature type="domain" description="GH18" evidence="10">
    <location>
        <begin position="32"/>
        <end position="395"/>
    </location>
</feature>
<keyword evidence="5" id="KW-1015">Disulfide bond</keyword>
<dbReference type="OrthoDB" id="76388at2759"/>
<dbReference type="SMART" id="SM00494">
    <property type="entry name" value="ChtBD2"/>
    <property type="match status" value="1"/>
</dbReference>
<dbReference type="Gene3D" id="3.10.50.10">
    <property type="match status" value="1"/>
</dbReference>
<dbReference type="PROSITE" id="PS50940">
    <property type="entry name" value="CHIT_BIND_II"/>
    <property type="match status" value="1"/>
</dbReference>
<dbReference type="InterPro" id="IPR011583">
    <property type="entry name" value="Chitinase_II/V-like_cat"/>
</dbReference>
<dbReference type="GO" id="GO:0006032">
    <property type="term" value="P:chitin catabolic process"/>
    <property type="evidence" value="ECO:0007669"/>
    <property type="project" value="TreeGrafter"/>
</dbReference>
<feature type="chain" id="PRO_5038723679" description="Chitinase" evidence="8">
    <location>
        <begin position="22"/>
        <end position="489"/>
    </location>
</feature>
<dbReference type="InterPro" id="IPR050314">
    <property type="entry name" value="Glycosyl_Hydrlase_18"/>
</dbReference>
<name>A0A9D4DZV5_DREPO</name>
<dbReference type="CDD" id="cd02872">
    <property type="entry name" value="GH18_chitolectin_chitotriosidase"/>
    <property type="match status" value="1"/>
</dbReference>
<dbReference type="PANTHER" id="PTHR11177">
    <property type="entry name" value="CHITINASE"/>
    <property type="match status" value="1"/>
</dbReference>
<evidence type="ECO:0000256" key="4">
    <source>
        <dbReference type="ARBA" id="ARBA00022801"/>
    </source>
</evidence>
<dbReference type="InterPro" id="IPR002557">
    <property type="entry name" value="Chitin-bd_dom"/>
</dbReference>
<accession>A0A9D4DZV5</accession>
<comment type="caution">
    <text evidence="11">The sequence shown here is derived from an EMBL/GenBank/DDBJ whole genome shotgun (WGS) entry which is preliminary data.</text>
</comment>
<dbReference type="Gene3D" id="3.20.20.80">
    <property type="entry name" value="Glycosidases"/>
    <property type="match status" value="1"/>
</dbReference>
<evidence type="ECO:0000256" key="2">
    <source>
        <dbReference type="ARBA" id="ARBA00022669"/>
    </source>
</evidence>
<dbReference type="GO" id="GO:0008061">
    <property type="term" value="F:chitin binding"/>
    <property type="evidence" value="ECO:0007669"/>
    <property type="project" value="UniProtKB-KW"/>
</dbReference>
<dbReference type="GO" id="GO:0004568">
    <property type="term" value="F:chitinase activity"/>
    <property type="evidence" value="ECO:0007669"/>
    <property type="project" value="UniProtKB-ARBA"/>
</dbReference>
<dbReference type="FunFam" id="3.20.20.80:FF:000007">
    <property type="entry name" value="Acidic mammalian chitinase"/>
    <property type="match status" value="1"/>
</dbReference>
<dbReference type="SUPFAM" id="SSF57625">
    <property type="entry name" value="Invertebrate chitin-binding proteins"/>
    <property type="match status" value="1"/>
</dbReference>
<dbReference type="InterPro" id="IPR036508">
    <property type="entry name" value="Chitin-bd_dom_sf"/>
</dbReference>